<dbReference type="EMBL" id="CP031517">
    <property type="protein sequence ID" value="QOS40010.1"/>
    <property type="molecule type" value="Genomic_DNA"/>
</dbReference>
<evidence type="ECO:0000256" key="7">
    <source>
        <dbReference type="ARBA" id="ARBA00022842"/>
    </source>
</evidence>
<dbReference type="Gene3D" id="3.30.70.240">
    <property type="match status" value="1"/>
</dbReference>
<dbReference type="SUPFAM" id="SSF143430">
    <property type="entry name" value="TTP0101/SSO1404-like"/>
    <property type="match status" value="1"/>
</dbReference>
<evidence type="ECO:0000256" key="8">
    <source>
        <dbReference type="ARBA" id="ARBA00023118"/>
    </source>
</evidence>
<sequence length="91" mass="10721">MLLISYDISNDKIRTKFSKYLSKFGFRLQYSVFEITNSDTVLKNIEAEIQNTYMKTFTEEDSIIIFNLSETCKKTCYGYARNEEKEVFIIG</sequence>
<evidence type="ECO:0000256" key="4">
    <source>
        <dbReference type="ARBA" id="ARBA00022723"/>
    </source>
</evidence>
<protein>
    <recommendedName>
        <fullName evidence="9">CRISPR-associated endoribonuclease Cas2</fullName>
        <ecNumber evidence="9">3.1.-.-</ecNumber>
    </recommendedName>
</protein>
<dbReference type="GO" id="GO:0043571">
    <property type="term" value="P:maintenance of CRISPR repeat elements"/>
    <property type="evidence" value="ECO:0007669"/>
    <property type="project" value="UniProtKB-UniRule"/>
</dbReference>
<dbReference type="HAMAP" id="MF_01471">
    <property type="entry name" value="Cas2"/>
    <property type="match status" value="1"/>
</dbReference>
<name>A0A840S9C8_9SPIR</name>
<comment type="similarity">
    <text evidence="2 9">Belongs to the CRISPR-associated endoribonuclease Cas2 protein family.</text>
</comment>
<dbReference type="Proteomes" id="UP000593591">
    <property type="component" value="Chromosome"/>
</dbReference>
<dbReference type="PANTHER" id="PTHR34405">
    <property type="entry name" value="CRISPR-ASSOCIATED ENDORIBONUCLEASE CAS2"/>
    <property type="match status" value="1"/>
</dbReference>
<comment type="function">
    <text evidence="9">CRISPR (clustered regularly interspaced short palindromic repeat), is an adaptive immune system that provides protection against mobile genetic elements (viruses, transposable elements and conjugative plasmids). CRISPR clusters contain sequences complementary to antecedent mobile elements and target invading nucleic acids. CRISPR clusters are transcribed and processed into CRISPR RNA (crRNA). Functions as a ssRNA-specific endoribonuclease. Involved in the integration of spacer DNA into the CRISPR cassette.</text>
</comment>
<comment type="subunit">
    <text evidence="9">Homodimer, forms a heterotetramer with a Cas1 homodimer.</text>
</comment>
<keyword evidence="3 9" id="KW-0540">Nuclease</keyword>
<dbReference type="CDD" id="cd09725">
    <property type="entry name" value="Cas2_I_II_III"/>
    <property type="match status" value="1"/>
</dbReference>
<dbReference type="GO" id="GO:0051607">
    <property type="term" value="P:defense response to virus"/>
    <property type="evidence" value="ECO:0007669"/>
    <property type="project" value="UniProtKB-UniRule"/>
</dbReference>
<evidence type="ECO:0000256" key="9">
    <source>
        <dbReference type="HAMAP-Rule" id="MF_01471"/>
    </source>
</evidence>
<dbReference type="InterPro" id="IPR021127">
    <property type="entry name" value="CRISPR_associated_Cas2"/>
</dbReference>
<reference evidence="10 12" key="2">
    <citation type="submission" date="2020-08" db="EMBL/GenBank/DDBJ databases">
        <title>Genomic Encyclopedia of Type Strains, Phase IV (KMG-IV): sequencing the most valuable type-strain genomes for metagenomic binning, comparative biology and taxonomic classification.</title>
        <authorList>
            <person name="Goeker M."/>
        </authorList>
    </citation>
    <scope>NUCLEOTIDE SEQUENCE [LARGE SCALE GENOMIC DNA]</scope>
    <source>
        <strain evidence="10 12">DSM 103679</strain>
    </source>
</reference>
<keyword evidence="8 9" id="KW-0051">Antiviral defense</keyword>
<dbReference type="GO" id="GO:0046872">
    <property type="term" value="F:metal ion binding"/>
    <property type="evidence" value="ECO:0007669"/>
    <property type="project" value="UniProtKB-UniRule"/>
</dbReference>
<evidence type="ECO:0000313" key="11">
    <source>
        <dbReference type="EMBL" id="QOS40010.1"/>
    </source>
</evidence>
<reference evidence="11 13" key="1">
    <citation type="submission" date="2018-08" db="EMBL/GenBank/DDBJ databases">
        <title>The first complete genome of Treponema rectale (CHPAT), a commensal spirochete of the bovine rectum.</title>
        <authorList>
            <person name="Staton G.J."/>
            <person name="Clegg S.R."/>
            <person name="Carter S.D."/>
            <person name="Radford A.D."/>
            <person name="Darby A."/>
            <person name="Hall N."/>
            <person name="Birtles R.J."/>
            <person name="Evans N.J."/>
        </authorList>
    </citation>
    <scope>NUCLEOTIDE SEQUENCE [LARGE SCALE GENOMIC DNA]</scope>
    <source>
        <strain evidence="11 13">CHPA</strain>
    </source>
</reference>
<evidence type="ECO:0000256" key="6">
    <source>
        <dbReference type="ARBA" id="ARBA00022801"/>
    </source>
</evidence>
<dbReference type="AlphaFoldDB" id="A0A840S9C8"/>
<evidence type="ECO:0000256" key="2">
    <source>
        <dbReference type="ARBA" id="ARBA00009959"/>
    </source>
</evidence>
<gene>
    <name evidence="9 11" type="primary">cas2</name>
    <name evidence="11" type="ORF">DYE49_05915</name>
    <name evidence="10" type="ORF">HNP77_000631</name>
</gene>
<dbReference type="Proteomes" id="UP000578697">
    <property type="component" value="Unassembled WGS sequence"/>
</dbReference>
<evidence type="ECO:0000256" key="3">
    <source>
        <dbReference type="ARBA" id="ARBA00022722"/>
    </source>
</evidence>
<feature type="binding site" evidence="9">
    <location>
        <position position="7"/>
    </location>
    <ligand>
        <name>Mg(2+)</name>
        <dbReference type="ChEBI" id="CHEBI:18420"/>
        <note>catalytic</note>
    </ligand>
</feature>
<dbReference type="EMBL" id="JACHFR010000001">
    <property type="protein sequence ID" value="MBB5218287.1"/>
    <property type="molecule type" value="Genomic_DNA"/>
</dbReference>
<keyword evidence="5 9" id="KW-0255">Endonuclease</keyword>
<keyword evidence="7 9" id="KW-0460">Magnesium</keyword>
<evidence type="ECO:0000313" key="13">
    <source>
        <dbReference type="Proteomes" id="UP000593591"/>
    </source>
</evidence>
<dbReference type="PANTHER" id="PTHR34405:SF3">
    <property type="entry name" value="CRISPR-ASSOCIATED ENDORIBONUCLEASE CAS2 3"/>
    <property type="match status" value="1"/>
</dbReference>
<proteinExistence type="inferred from homology"/>
<dbReference type="GO" id="GO:0004521">
    <property type="term" value="F:RNA endonuclease activity"/>
    <property type="evidence" value="ECO:0007669"/>
    <property type="project" value="InterPro"/>
</dbReference>
<dbReference type="KEGG" id="trc:DYE49_05915"/>
<accession>A0A840S9C8</accession>
<dbReference type="GO" id="GO:0016787">
    <property type="term" value="F:hydrolase activity"/>
    <property type="evidence" value="ECO:0007669"/>
    <property type="project" value="UniProtKB-KW"/>
</dbReference>
<dbReference type="InterPro" id="IPR019199">
    <property type="entry name" value="Virulence_VapD/CRISPR_Cas2"/>
</dbReference>
<dbReference type="Pfam" id="PF09827">
    <property type="entry name" value="CRISPR_Cas2"/>
    <property type="match status" value="1"/>
</dbReference>
<keyword evidence="6 9" id="KW-0378">Hydrolase</keyword>
<keyword evidence="4 9" id="KW-0479">Metal-binding</keyword>
<dbReference type="EC" id="3.1.-.-" evidence="9"/>
<evidence type="ECO:0000313" key="12">
    <source>
        <dbReference type="Proteomes" id="UP000578697"/>
    </source>
</evidence>
<comment type="cofactor">
    <cofactor evidence="1 9">
        <name>Mg(2+)</name>
        <dbReference type="ChEBI" id="CHEBI:18420"/>
    </cofactor>
</comment>
<dbReference type="RefSeq" id="WP_184651709.1">
    <property type="nucleotide sequence ID" value="NZ_JACHFR010000001.1"/>
</dbReference>
<evidence type="ECO:0000313" key="10">
    <source>
        <dbReference type="EMBL" id="MBB5218287.1"/>
    </source>
</evidence>
<evidence type="ECO:0000256" key="1">
    <source>
        <dbReference type="ARBA" id="ARBA00001946"/>
    </source>
</evidence>
<evidence type="ECO:0000256" key="5">
    <source>
        <dbReference type="ARBA" id="ARBA00022759"/>
    </source>
</evidence>
<dbReference type="NCBIfam" id="TIGR01573">
    <property type="entry name" value="cas2"/>
    <property type="match status" value="1"/>
</dbReference>
<keyword evidence="12" id="KW-1185">Reference proteome</keyword>
<organism evidence="10 12">
    <name type="scientific">Treponema rectale</name>
    <dbReference type="NCBI Taxonomy" id="744512"/>
    <lineage>
        <taxon>Bacteria</taxon>
        <taxon>Pseudomonadati</taxon>
        <taxon>Spirochaetota</taxon>
        <taxon>Spirochaetia</taxon>
        <taxon>Spirochaetales</taxon>
        <taxon>Treponemataceae</taxon>
        <taxon>Treponema</taxon>
    </lineage>
</organism>